<keyword evidence="4" id="KW-0904">Protein phosphatase</keyword>
<gene>
    <name evidence="6" type="ORF">HAQ05_05610</name>
</gene>
<evidence type="ECO:0000313" key="7">
    <source>
        <dbReference type="Proteomes" id="UP000805841"/>
    </source>
</evidence>
<evidence type="ECO:0000256" key="1">
    <source>
        <dbReference type="ARBA" id="ARBA00011063"/>
    </source>
</evidence>
<keyword evidence="3" id="KW-0378">Hydrolase</keyword>
<feature type="domain" description="Phosphotyrosine protein phosphatase I" evidence="5">
    <location>
        <begin position="1"/>
        <end position="149"/>
    </location>
</feature>
<protein>
    <recommendedName>
        <fullName evidence="2">protein-tyrosine-phosphatase</fullName>
        <ecNumber evidence="2">3.1.3.48</ecNumber>
    </recommendedName>
</protein>
<dbReference type="SMART" id="SM00226">
    <property type="entry name" value="LMWPc"/>
    <property type="match status" value="1"/>
</dbReference>
<evidence type="ECO:0000259" key="5">
    <source>
        <dbReference type="SMART" id="SM00226"/>
    </source>
</evidence>
<dbReference type="Pfam" id="PF01451">
    <property type="entry name" value="LMWPc"/>
    <property type="match status" value="1"/>
</dbReference>
<dbReference type="Gene3D" id="3.40.50.2300">
    <property type="match status" value="1"/>
</dbReference>
<accession>A0ABR7YYG8</accession>
<comment type="caution">
    <text evidence="6">The sequence shown here is derived from an EMBL/GenBank/DDBJ whole genome shotgun (WGS) entry which is preliminary data.</text>
</comment>
<keyword evidence="7" id="KW-1185">Reference proteome</keyword>
<dbReference type="RefSeq" id="WP_190418260.1">
    <property type="nucleotide sequence ID" value="NZ_JAAOCA010000005.1"/>
</dbReference>
<evidence type="ECO:0000313" key="6">
    <source>
        <dbReference type="EMBL" id="MBD1598179.1"/>
    </source>
</evidence>
<organism evidence="6 7">
    <name type="scientific">Pseudomonas typographi</name>
    <dbReference type="NCBI Taxonomy" id="2715964"/>
    <lineage>
        <taxon>Bacteria</taxon>
        <taxon>Pseudomonadati</taxon>
        <taxon>Pseudomonadota</taxon>
        <taxon>Gammaproteobacteria</taxon>
        <taxon>Pseudomonadales</taxon>
        <taxon>Pseudomonadaceae</taxon>
        <taxon>Pseudomonas</taxon>
    </lineage>
</organism>
<dbReference type="SUPFAM" id="SSF52788">
    <property type="entry name" value="Phosphotyrosine protein phosphatases I"/>
    <property type="match status" value="1"/>
</dbReference>
<dbReference type="Proteomes" id="UP000805841">
    <property type="component" value="Unassembled WGS sequence"/>
</dbReference>
<evidence type="ECO:0000256" key="4">
    <source>
        <dbReference type="ARBA" id="ARBA00022912"/>
    </source>
</evidence>
<dbReference type="PANTHER" id="PTHR11717">
    <property type="entry name" value="LOW MOLECULAR WEIGHT PROTEIN TYROSINE PHOSPHATASE"/>
    <property type="match status" value="1"/>
</dbReference>
<evidence type="ECO:0000256" key="3">
    <source>
        <dbReference type="ARBA" id="ARBA00022801"/>
    </source>
</evidence>
<dbReference type="EC" id="3.1.3.48" evidence="2"/>
<dbReference type="InterPro" id="IPR050438">
    <property type="entry name" value="LMW_PTPase"/>
</dbReference>
<dbReference type="InterPro" id="IPR023485">
    <property type="entry name" value="Ptyr_pPase"/>
</dbReference>
<name>A0ABR7YYG8_9PSED</name>
<reference evidence="6 7" key="1">
    <citation type="journal article" date="2020" name="Insects">
        <title>Bacteria Belonging to Pseudomonas typographi sp. nov. from the Bark Beetle Ips typographus Have Genomic Potential to Aid in the Host Ecology.</title>
        <authorList>
            <person name="Peral-Aranega E."/>
            <person name="Saati-Santamaria Z."/>
            <person name="Kolarik M."/>
            <person name="Rivas R."/>
            <person name="Garcia-Fraile P."/>
        </authorList>
    </citation>
    <scope>NUCLEOTIDE SEQUENCE [LARGE SCALE GENOMIC DNA]</scope>
    <source>
        <strain evidence="6 7">CA3A</strain>
    </source>
</reference>
<proteinExistence type="inferred from homology"/>
<dbReference type="InterPro" id="IPR017867">
    <property type="entry name" value="Tyr_phospatase_low_mol_wt"/>
</dbReference>
<dbReference type="InterPro" id="IPR036196">
    <property type="entry name" value="Ptyr_pPase_sf"/>
</dbReference>
<dbReference type="PANTHER" id="PTHR11717:SF7">
    <property type="entry name" value="LOW MOLECULAR WEIGHT PHOSPHOTYROSINE PROTEIN PHOSPHATASE"/>
    <property type="match status" value="1"/>
</dbReference>
<dbReference type="CDD" id="cd16343">
    <property type="entry name" value="LMWPTP"/>
    <property type="match status" value="1"/>
</dbReference>
<dbReference type="EMBL" id="JAAOCA010000005">
    <property type="protein sequence ID" value="MBD1598179.1"/>
    <property type="molecule type" value="Genomic_DNA"/>
</dbReference>
<evidence type="ECO:0000256" key="2">
    <source>
        <dbReference type="ARBA" id="ARBA00013064"/>
    </source>
</evidence>
<sequence length="154" mass="16606">MRILFVCLGNICRSPTAEGVMRQKLAKAGLGQRVQVASAGTGDWHVGKAPDTRTQVAARQRGYELAGQRAQQVKAADFDHYDLILAMDHANLAQLERLRPTANQTPVALFLRYTGGPVDDVPDPYYGGSQGFEQVLALIEAGCDQLVAELGGQP</sequence>
<comment type="similarity">
    <text evidence="1">Belongs to the low molecular weight phosphotyrosine protein phosphatase family.</text>
</comment>
<dbReference type="PRINTS" id="PR00719">
    <property type="entry name" value="LMWPTPASE"/>
</dbReference>